<keyword evidence="4" id="KW-1185">Reference proteome</keyword>
<feature type="coiled-coil region" evidence="1">
    <location>
        <begin position="680"/>
        <end position="721"/>
    </location>
</feature>
<evidence type="ECO:0000313" key="3">
    <source>
        <dbReference type="EMBL" id="PWK95144.1"/>
    </source>
</evidence>
<dbReference type="SUPFAM" id="SSF52540">
    <property type="entry name" value="P-loop containing nucleoside triphosphate hydrolases"/>
    <property type="match status" value="1"/>
</dbReference>
<evidence type="ECO:0000256" key="1">
    <source>
        <dbReference type="SAM" id="Coils"/>
    </source>
</evidence>
<protein>
    <submittedName>
        <fullName evidence="3">DNA repair exonuclease SbcCD ATPase subunit</fullName>
    </submittedName>
</protein>
<dbReference type="InterPro" id="IPR021979">
    <property type="entry name" value="DUF3584"/>
</dbReference>
<keyword evidence="3" id="KW-0540">Nuclease</keyword>
<reference evidence="3 4" key="1">
    <citation type="submission" date="2018-05" db="EMBL/GenBank/DDBJ databases">
        <title>Animal gut microbial communities from fecal samples from Wisconsin, USA.</title>
        <authorList>
            <person name="Neumann A."/>
        </authorList>
    </citation>
    <scope>NUCLEOTIDE SEQUENCE [LARGE SCALE GENOMIC DNA]</scope>
    <source>
        <strain evidence="3 4">UWS4</strain>
    </source>
</reference>
<dbReference type="RefSeq" id="WP_158275898.1">
    <property type="nucleotide sequence ID" value="NZ_QGHD01000019.1"/>
</dbReference>
<organism evidence="3 4">
    <name type="scientific">Hallerella porci</name>
    <dbReference type="NCBI Taxonomy" id="1945871"/>
    <lineage>
        <taxon>Bacteria</taxon>
        <taxon>Pseudomonadati</taxon>
        <taxon>Fibrobacterota</taxon>
        <taxon>Fibrobacteria</taxon>
        <taxon>Fibrobacterales</taxon>
        <taxon>Fibrobacteraceae</taxon>
        <taxon>Hallerella</taxon>
    </lineage>
</organism>
<dbReference type="Pfam" id="PF12128">
    <property type="entry name" value="DUF3584"/>
    <property type="match status" value="1"/>
</dbReference>
<name>A0ABX5LJD5_9BACT</name>
<keyword evidence="3" id="KW-0269">Exonuclease</keyword>
<accession>A0ABX5LJD5</accession>
<keyword evidence="3" id="KW-0378">Hydrolase</keyword>
<dbReference type="EMBL" id="QGHD01000019">
    <property type="protein sequence ID" value="PWK95144.1"/>
    <property type="molecule type" value="Genomic_DNA"/>
</dbReference>
<proteinExistence type="predicted"/>
<dbReference type="GO" id="GO:0004527">
    <property type="term" value="F:exonuclease activity"/>
    <property type="evidence" value="ECO:0007669"/>
    <property type="project" value="UniProtKB-KW"/>
</dbReference>
<dbReference type="Gene3D" id="3.40.50.300">
    <property type="entry name" value="P-loop containing nucleotide triphosphate hydrolases"/>
    <property type="match status" value="1"/>
</dbReference>
<feature type="region of interest" description="Disordered" evidence="2">
    <location>
        <begin position="859"/>
        <end position="878"/>
    </location>
</feature>
<dbReference type="InterPro" id="IPR027417">
    <property type="entry name" value="P-loop_NTPase"/>
</dbReference>
<evidence type="ECO:0000313" key="4">
    <source>
        <dbReference type="Proteomes" id="UP000245523"/>
    </source>
</evidence>
<feature type="coiled-coil region" evidence="1">
    <location>
        <begin position="430"/>
        <end position="460"/>
    </location>
</feature>
<gene>
    <name evidence="3" type="ORF">B0H50_1196</name>
</gene>
<keyword evidence="1" id="KW-0175">Coiled coil</keyword>
<evidence type="ECO:0000256" key="2">
    <source>
        <dbReference type="SAM" id="MobiDB-lite"/>
    </source>
</evidence>
<sequence>MRYLNKIVFINSAHVRYAEINLNGNVHLIGTQGVGKSTLLRALLFFYNADKQKLGIPKEKKSFDDFYFEKDNSYIVYEVVRDESAYCVLVSKSSGRASFHFIDAPYHRDFIVNENGEVPTETKNIRARLNEIYHRPIYMSSTVDRYETFRDIIYGNHQNVKKEFYKFSLAESSRYQNIPRSIQNVFLNSKLDADFIKDTIIQSMDGESAFIDLRYFRNQVSEFEQEYSDIGKWFEKNKKGECVVRIEAERVVNVYHALLLLKKNIETSSKELNYAYRITKEQLPAISSEIEKQEQALNTTMRLLREENDKFMRERDGLKKSLTLTDEKLKNCREKSAYYVSQNIEEVLKKQERESVLKMEKENQEERKRLLTREFESVAEKYERLIQQVNDKLGEFKQVQQARIIESESKLNAEKQNRFAEFEKSKNAASVRFDSEIETANNLKQNLQNEKTDYEKSLIELKYFHPFEKEMQSCKTQMENLRASENSDKLKQANAARELAKVQSQRDAEIADCKSNFEKENHKLASVREKIALALEKLDNLLEKQKGSLYEWLSTNKVGWENSIGKIIDEETVLYHSGLSPELTTEAGESLFGVKLNLEELPNRIRTPEDLQNEHRELEKSLAENSNAVQSLQDDLEKRIASVDRSYGTKIKALQEEIRNLEIDLVQIPSKIKRTSNELENFKRKDAEEIEKRRNEIQQKVTEVSQKILAAEENIARIRDAKKREISKIEKSYRDDITAFEKATSDFKIQVKAEILDKENRAKEECDAIQKQKENELESKNVDVNELRKCESEILRLTAELNDIESHRELVTLYRRDKAELFDREAEFKEEKRTLESKLNDLQGKFNSRREKLNAQKFEQETSLNQSNERKKSMENDVSETEKLALSSLCPENIKDAGETPCTKNCSEVIRELTSAVIDSLNRKKDLEKSINKFRDNFSPRNTFKFPSDLNSEYSYIAFAENLNDFLLNNKINDYRERTSGRYTEILTRIAREVGNMTKQKQEVEKIVSGVNRDFNEKNFAGVIKSIALRTEESNDKLMRLLESIQTFNAENQYKMGEINLFSDAGTEEANRKAVELLLQFVRILKDEPNRDQLKLSDAFRLQFRVQENDNDTGWIDKISNVGSEGTDVLVKAMVNIMLINVFKTQISRKFGDFKLHCMMDEIGRLHPTNANGILKFANARNIYLVNGSPTTQSVSEYRYTYLLEKNAKSETVVRPLMTRISAT</sequence>
<comment type="caution">
    <text evidence="3">The sequence shown here is derived from an EMBL/GenBank/DDBJ whole genome shotgun (WGS) entry which is preliminary data.</text>
</comment>
<feature type="compositionally biased region" description="Basic and acidic residues" evidence="2">
    <location>
        <begin position="868"/>
        <end position="878"/>
    </location>
</feature>
<feature type="coiled-coil region" evidence="1">
    <location>
        <begin position="349"/>
        <end position="399"/>
    </location>
</feature>
<dbReference type="Proteomes" id="UP000245523">
    <property type="component" value="Unassembled WGS sequence"/>
</dbReference>
<feature type="coiled-coil region" evidence="1">
    <location>
        <begin position="290"/>
        <end position="321"/>
    </location>
</feature>